<evidence type="ECO:0000256" key="12">
    <source>
        <dbReference type="SAM" id="MobiDB-lite"/>
    </source>
</evidence>
<evidence type="ECO:0000256" key="5">
    <source>
        <dbReference type="ARBA" id="ARBA00022729"/>
    </source>
</evidence>
<evidence type="ECO:0000256" key="4">
    <source>
        <dbReference type="ARBA" id="ARBA00022692"/>
    </source>
</evidence>
<dbReference type="SUPFAM" id="SSF56935">
    <property type="entry name" value="Porins"/>
    <property type="match status" value="1"/>
</dbReference>
<evidence type="ECO:0000256" key="9">
    <source>
        <dbReference type="PROSITE-ProRule" id="PRU01360"/>
    </source>
</evidence>
<dbReference type="Gene3D" id="2.40.170.20">
    <property type="entry name" value="TonB-dependent receptor, beta-barrel domain"/>
    <property type="match status" value="1"/>
</dbReference>
<evidence type="ECO:0000256" key="1">
    <source>
        <dbReference type="ARBA" id="ARBA00004571"/>
    </source>
</evidence>
<dbReference type="GO" id="GO:0009279">
    <property type="term" value="C:cell outer membrane"/>
    <property type="evidence" value="ECO:0007669"/>
    <property type="project" value="UniProtKB-SubCell"/>
</dbReference>
<dbReference type="InterPro" id="IPR036942">
    <property type="entry name" value="Beta-barrel_TonB_sf"/>
</dbReference>
<feature type="signal peptide" evidence="13">
    <location>
        <begin position="1"/>
        <end position="25"/>
    </location>
</feature>
<accession>A0A5C8L1S6</accession>
<comment type="caution">
    <text evidence="16">The sequence shown here is derived from an EMBL/GenBank/DDBJ whole genome shotgun (WGS) entry which is preliminary data.</text>
</comment>
<evidence type="ECO:0000313" key="17">
    <source>
        <dbReference type="Proteomes" id="UP000321248"/>
    </source>
</evidence>
<evidence type="ECO:0000256" key="13">
    <source>
        <dbReference type="SAM" id="SignalP"/>
    </source>
</evidence>
<keyword evidence="17" id="KW-1185">Reference proteome</keyword>
<evidence type="ECO:0000256" key="6">
    <source>
        <dbReference type="ARBA" id="ARBA00023077"/>
    </source>
</evidence>
<dbReference type="PROSITE" id="PS00430">
    <property type="entry name" value="TONB_DEPENDENT_REC_1"/>
    <property type="match status" value="1"/>
</dbReference>
<dbReference type="Proteomes" id="UP000321248">
    <property type="component" value="Unassembled WGS sequence"/>
</dbReference>
<feature type="region of interest" description="Disordered" evidence="12">
    <location>
        <begin position="216"/>
        <end position="251"/>
    </location>
</feature>
<protein>
    <submittedName>
        <fullName evidence="16">TonB-dependent receptor</fullName>
    </submittedName>
</protein>
<dbReference type="InterPro" id="IPR010916">
    <property type="entry name" value="TonB_box_CS"/>
</dbReference>
<evidence type="ECO:0000259" key="15">
    <source>
        <dbReference type="Pfam" id="PF07715"/>
    </source>
</evidence>
<reference evidence="16 17" key="1">
    <citation type="submission" date="2019-08" db="EMBL/GenBank/DDBJ databases">
        <authorList>
            <person name="Karlyshev A.V."/>
        </authorList>
    </citation>
    <scope>NUCLEOTIDE SEQUENCE [LARGE SCALE GENOMIC DNA]</scope>
    <source>
        <strain evidence="16 17">Alg18-2.2</strain>
    </source>
</reference>
<proteinExistence type="inferred from homology"/>
<keyword evidence="8 9" id="KW-0998">Cell outer membrane</keyword>
<evidence type="ECO:0000256" key="2">
    <source>
        <dbReference type="ARBA" id="ARBA00022448"/>
    </source>
</evidence>
<feature type="compositionally biased region" description="Basic and acidic residues" evidence="12">
    <location>
        <begin position="294"/>
        <end position="307"/>
    </location>
</feature>
<dbReference type="Gene3D" id="2.170.130.10">
    <property type="entry name" value="TonB-dependent receptor, plug domain"/>
    <property type="match status" value="1"/>
</dbReference>
<evidence type="ECO:0000256" key="7">
    <source>
        <dbReference type="ARBA" id="ARBA00023136"/>
    </source>
</evidence>
<evidence type="ECO:0000256" key="11">
    <source>
        <dbReference type="RuleBase" id="RU003357"/>
    </source>
</evidence>
<dbReference type="InterPro" id="IPR037066">
    <property type="entry name" value="Plug_dom_sf"/>
</dbReference>
<evidence type="ECO:0000256" key="10">
    <source>
        <dbReference type="PROSITE-ProRule" id="PRU10143"/>
    </source>
</evidence>
<name>A0A5C8L1S6_9GAMM</name>
<keyword evidence="6 10" id="KW-0798">TonB box</keyword>
<evidence type="ECO:0000256" key="3">
    <source>
        <dbReference type="ARBA" id="ARBA00022452"/>
    </source>
</evidence>
<dbReference type="PANTHER" id="PTHR30069:SF40">
    <property type="entry name" value="TONB-DEPENDENT RECEPTOR NMB0964-RELATED"/>
    <property type="match status" value="1"/>
</dbReference>
<evidence type="ECO:0000259" key="14">
    <source>
        <dbReference type="Pfam" id="PF00593"/>
    </source>
</evidence>
<dbReference type="AlphaFoldDB" id="A0A5C8L1S6"/>
<comment type="similarity">
    <text evidence="9 11">Belongs to the TonB-dependent receptor family.</text>
</comment>
<keyword evidence="7 9" id="KW-0472">Membrane</keyword>
<keyword evidence="5 13" id="KW-0732">Signal</keyword>
<feature type="region of interest" description="Disordered" evidence="12">
    <location>
        <begin position="294"/>
        <end position="320"/>
    </location>
</feature>
<feature type="compositionally biased region" description="Acidic residues" evidence="12">
    <location>
        <begin position="308"/>
        <end position="320"/>
    </location>
</feature>
<feature type="domain" description="TonB-dependent receptor-like beta-barrel" evidence="14">
    <location>
        <begin position="289"/>
        <end position="703"/>
    </location>
</feature>
<sequence>MNSRPFAARPLALAIALVLPGTALADPPEQAVRLDTLIVTGTPLQQSAEDLARPWEVLTGAELERSKSVTLGETLDSIPGVHAGYFGPGVGRPIIRGLEGGRVQVLAGGMSALDVSTIGVDHATSIEPFLADQIEVLKGPGTLLYGSGALGGAVNVVDGRIPEQVPDADSGLTGRAELRGNTVNDERTGMVRLDGGGGNFAFNVNLLSRDTSDFKIPGEAERHHDDHDDDHGDDDHDDDHHDDHGHGRLENSALRTRAASFGASLIGERGFVGTAFSMFDTRFGLPGHFHDDHDDHGHGHGHGHDDHHDDDDDDHHDDHDGEEVYADLRQRRVDLKAGVYDPFAGHDSLTFRVSRADYTHTEFEDGHPETVFENEGLEARLEATHHEFAGWRGAWGLQYGRRDFNAFGDEAFVPASITRDLGVFVLEEKTFDRLKLELGGRVDRTRVKPEDTVSRGFTTGSASVAGRFKLTDDFHLLGGLDHVQRAPAAEELLSNGVHVATRSYELGDWNLGREKANRAELGFHWHGQRFDLTGAVYHTDFSDFIYLADTGVVEDDLPVRLWTQADTRFTGAEIEARFTLLENQAGRWQGRVFGDYVRASFKGDQSRTVDIAIPHGNHFHNHTVDLDLNGALPRIPAGRVGVGLDWDRDHWRAGVGAVHYTSQDRVAQFEDPSDSYTLVNANLAYHWDMRNMGWEVFLDGRNLTNTEARPHTSFLRDLAPLPGRSLAFGLRMHF</sequence>
<dbReference type="PROSITE" id="PS52016">
    <property type="entry name" value="TONB_DEPENDENT_REC_3"/>
    <property type="match status" value="1"/>
</dbReference>
<dbReference type="PANTHER" id="PTHR30069">
    <property type="entry name" value="TONB-DEPENDENT OUTER MEMBRANE RECEPTOR"/>
    <property type="match status" value="1"/>
</dbReference>
<keyword evidence="3 9" id="KW-1134">Transmembrane beta strand</keyword>
<dbReference type="InterPro" id="IPR000531">
    <property type="entry name" value="Beta-barrel_TonB"/>
</dbReference>
<dbReference type="OrthoDB" id="9795928at2"/>
<gene>
    <name evidence="16" type="ORF">FU658_02915</name>
</gene>
<comment type="subcellular location">
    <subcellularLocation>
        <location evidence="1 9">Cell outer membrane</location>
        <topology evidence="1 9">Multi-pass membrane protein</topology>
    </subcellularLocation>
</comment>
<dbReference type="InterPro" id="IPR012910">
    <property type="entry name" value="Plug_dom"/>
</dbReference>
<evidence type="ECO:0000256" key="8">
    <source>
        <dbReference type="ARBA" id="ARBA00023237"/>
    </source>
</evidence>
<keyword evidence="2 9" id="KW-0813">Transport</keyword>
<feature type="compositionally biased region" description="Basic and acidic residues" evidence="12">
    <location>
        <begin position="216"/>
        <end position="249"/>
    </location>
</feature>
<evidence type="ECO:0000313" key="16">
    <source>
        <dbReference type="EMBL" id="TXK66023.1"/>
    </source>
</evidence>
<dbReference type="InterPro" id="IPR039426">
    <property type="entry name" value="TonB-dep_rcpt-like"/>
</dbReference>
<keyword evidence="4 9" id="KW-0812">Transmembrane</keyword>
<keyword evidence="16" id="KW-0675">Receptor</keyword>
<dbReference type="GO" id="GO:0044718">
    <property type="term" value="P:siderophore transmembrane transport"/>
    <property type="evidence" value="ECO:0007669"/>
    <property type="project" value="TreeGrafter"/>
</dbReference>
<feature type="domain" description="TonB-dependent receptor plug" evidence="15">
    <location>
        <begin position="49"/>
        <end position="153"/>
    </location>
</feature>
<organism evidence="16 17">
    <name type="scientific">Alkalisalibacterium limincola</name>
    <dbReference type="NCBI Taxonomy" id="2699169"/>
    <lineage>
        <taxon>Bacteria</taxon>
        <taxon>Pseudomonadati</taxon>
        <taxon>Pseudomonadota</taxon>
        <taxon>Gammaproteobacteria</taxon>
        <taxon>Lysobacterales</taxon>
        <taxon>Lysobacteraceae</taxon>
        <taxon>Alkalisalibacterium</taxon>
    </lineage>
</organism>
<feature type="chain" id="PRO_5022725539" evidence="13">
    <location>
        <begin position="26"/>
        <end position="734"/>
    </location>
</feature>
<dbReference type="EMBL" id="VRTS01000001">
    <property type="protein sequence ID" value="TXK66023.1"/>
    <property type="molecule type" value="Genomic_DNA"/>
</dbReference>
<feature type="short sequence motif" description="TonB box" evidence="10">
    <location>
        <begin position="36"/>
        <end position="42"/>
    </location>
</feature>
<dbReference type="GO" id="GO:0015344">
    <property type="term" value="F:siderophore uptake transmembrane transporter activity"/>
    <property type="evidence" value="ECO:0007669"/>
    <property type="project" value="TreeGrafter"/>
</dbReference>
<dbReference type="Pfam" id="PF00593">
    <property type="entry name" value="TonB_dep_Rec_b-barrel"/>
    <property type="match status" value="1"/>
</dbReference>
<dbReference type="Pfam" id="PF07715">
    <property type="entry name" value="Plug"/>
    <property type="match status" value="1"/>
</dbReference>
<dbReference type="RefSeq" id="WP_147890696.1">
    <property type="nucleotide sequence ID" value="NZ_VRTS01000001.1"/>
</dbReference>